<gene>
    <name evidence="8" type="ORF">SAY87_012057</name>
</gene>
<dbReference type="InterPro" id="IPR017109">
    <property type="entry name" value="AP4_complex_esu"/>
</dbReference>
<evidence type="ECO:0000256" key="2">
    <source>
        <dbReference type="ARBA" id="ARBA00022448"/>
    </source>
</evidence>
<dbReference type="GO" id="GO:0030124">
    <property type="term" value="C:AP-4 adaptor complex"/>
    <property type="evidence" value="ECO:0007669"/>
    <property type="project" value="UniProtKB-UniRule"/>
</dbReference>
<proteinExistence type="inferred from homology"/>
<keyword evidence="4 5" id="KW-0472">Membrane</keyword>
<feature type="region of interest" description="Disordered" evidence="6">
    <location>
        <begin position="786"/>
        <end position="837"/>
    </location>
</feature>
<dbReference type="Pfam" id="PF01602">
    <property type="entry name" value="Adaptin_N"/>
    <property type="match status" value="1"/>
</dbReference>
<dbReference type="Gene3D" id="1.25.10.10">
    <property type="entry name" value="Leucine-rich Repeat Variant"/>
    <property type="match status" value="1"/>
</dbReference>
<comment type="caution">
    <text evidence="8">The sequence shown here is derived from an EMBL/GenBank/DDBJ whole genome shotgun (WGS) entry which is preliminary data.</text>
</comment>
<evidence type="ECO:0000256" key="3">
    <source>
        <dbReference type="ARBA" id="ARBA00022927"/>
    </source>
</evidence>
<dbReference type="PIRSF" id="PIRSF037097">
    <property type="entry name" value="AP4_complex_epsilon"/>
    <property type="match status" value="1"/>
</dbReference>
<dbReference type="GO" id="GO:0006886">
    <property type="term" value="P:intracellular protein transport"/>
    <property type="evidence" value="ECO:0007669"/>
    <property type="project" value="UniProtKB-UniRule"/>
</dbReference>
<dbReference type="InterPro" id="IPR002553">
    <property type="entry name" value="Clathrin/coatomer_adapt-like_N"/>
</dbReference>
<evidence type="ECO:0000256" key="4">
    <source>
        <dbReference type="ARBA" id="ARBA00023136"/>
    </source>
</evidence>
<dbReference type="InterPro" id="IPR016024">
    <property type="entry name" value="ARM-type_fold"/>
</dbReference>
<keyword evidence="5" id="KW-0333">Golgi apparatus</keyword>
<feature type="region of interest" description="Disordered" evidence="6">
    <location>
        <begin position="890"/>
        <end position="913"/>
    </location>
</feature>
<comment type="similarity">
    <text evidence="5">Belongs to the adaptor complexes large subunit family.</text>
</comment>
<keyword evidence="9" id="KW-1185">Reference proteome</keyword>
<comment type="function">
    <text evidence="5">Subunit of novel type of clathrin- or non-clathrin-associated protein coat involved in targeting proteins from the trans-Golgi network (TGN) to the endosomal-lysosomal system.</text>
</comment>
<keyword evidence="3 5" id="KW-0653">Protein transport</keyword>
<name>A0AAN7GGH6_9MYRT</name>
<evidence type="ECO:0000256" key="5">
    <source>
        <dbReference type="PIRNR" id="PIRNR037097"/>
    </source>
</evidence>
<feature type="domain" description="Clathrin/coatomer adaptor adaptin-like N-terminal" evidence="7">
    <location>
        <begin position="34"/>
        <end position="588"/>
    </location>
</feature>
<organism evidence="8 9">
    <name type="scientific">Trapa incisa</name>
    <dbReference type="NCBI Taxonomy" id="236973"/>
    <lineage>
        <taxon>Eukaryota</taxon>
        <taxon>Viridiplantae</taxon>
        <taxon>Streptophyta</taxon>
        <taxon>Embryophyta</taxon>
        <taxon>Tracheophyta</taxon>
        <taxon>Spermatophyta</taxon>
        <taxon>Magnoliopsida</taxon>
        <taxon>eudicotyledons</taxon>
        <taxon>Gunneridae</taxon>
        <taxon>Pentapetalae</taxon>
        <taxon>rosids</taxon>
        <taxon>malvids</taxon>
        <taxon>Myrtales</taxon>
        <taxon>Lythraceae</taxon>
        <taxon>Trapa</taxon>
    </lineage>
</organism>
<dbReference type="InterPro" id="IPR050840">
    <property type="entry name" value="Adaptor_Complx_Large_Subunit"/>
</dbReference>
<dbReference type="SUPFAM" id="SSF48371">
    <property type="entry name" value="ARM repeat"/>
    <property type="match status" value="1"/>
</dbReference>
<evidence type="ECO:0000259" key="7">
    <source>
        <dbReference type="Pfam" id="PF01602"/>
    </source>
</evidence>
<keyword evidence="2 5" id="KW-0813">Transport</keyword>
<dbReference type="InterPro" id="IPR011989">
    <property type="entry name" value="ARM-like"/>
</dbReference>
<dbReference type="GO" id="GO:0012505">
    <property type="term" value="C:endomembrane system"/>
    <property type="evidence" value="ECO:0007669"/>
    <property type="project" value="UniProtKB-SubCell"/>
</dbReference>
<reference evidence="8 9" key="1">
    <citation type="journal article" date="2023" name="Hortic Res">
        <title>Pangenome of water caltrop reveals structural variations and asymmetric subgenome divergence after allopolyploidization.</title>
        <authorList>
            <person name="Zhang X."/>
            <person name="Chen Y."/>
            <person name="Wang L."/>
            <person name="Yuan Y."/>
            <person name="Fang M."/>
            <person name="Shi L."/>
            <person name="Lu R."/>
            <person name="Comes H.P."/>
            <person name="Ma Y."/>
            <person name="Chen Y."/>
            <person name="Huang G."/>
            <person name="Zhou Y."/>
            <person name="Zheng Z."/>
            <person name="Qiu Y."/>
        </authorList>
    </citation>
    <scope>NUCLEOTIDE SEQUENCE [LARGE SCALE GENOMIC DNA]</scope>
    <source>
        <tissue evidence="8">Roots</tissue>
    </source>
</reference>
<dbReference type="EMBL" id="JAXIOK010000021">
    <property type="protein sequence ID" value="KAK4745745.1"/>
    <property type="molecule type" value="Genomic_DNA"/>
</dbReference>
<comment type="subcellular location">
    <subcellularLocation>
        <location evidence="1">Endomembrane system</location>
    </subcellularLocation>
</comment>
<evidence type="ECO:0000256" key="1">
    <source>
        <dbReference type="ARBA" id="ARBA00004308"/>
    </source>
</evidence>
<dbReference type="PANTHER" id="PTHR22780">
    <property type="entry name" value="ADAPTIN, ALPHA/GAMMA/EPSILON"/>
    <property type="match status" value="1"/>
</dbReference>
<feature type="region of interest" description="Disordered" evidence="6">
    <location>
        <begin position="727"/>
        <end position="765"/>
    </location>
</feature>
<evidence type="ECO:0000313" key="9">
    <source>
        <dbReference type="Proteomes" id="UP001345219"/>
    </source>
</evidence>
<feature type="compositionally biased region" description="Polar residues" evidence="6">
    <location>
        <begin position="752"/>
        <end position="764"/>
    </location>
</feature>
<evidence type="ECO:0000256" key="6">
    <source>
        <dbReference type="SAM" id="MobiDB-lite"/>
    </source>
</evidence>
<dbReference type="Proteomes" id="UP001345219">
    <property type="component" value="Chromosome 10"/>
</dbReference>
<dbReference type="GO" id="GO:0016192">
    <property type="term" value="P:vesicle-mediated transport"/>
    <property type="evidence" value="ECO:0007669"/>
    <property type="project" value="UniProtKB-UniRule"/>
</dbReference>
<dbReference type="AlphaFoldDB" id="A0AAN7GGH6"/>
<feature type="compositionally biased region" description="Polar residues" evidence="6">
    <location>
        <begin position="790"/>
        <end position="822"/>
    </location>
</feature>
<accession>A0AAN7GGH6</accession>
<comment type="subunit">
    <text evidence="5">Adaptor protein complex 4 (AP-4) is a heterotetramer composed of two large adaptins, a medium adaptin and a small adaptin.</text>
</comment>
<sequence length="960" mass="106501">MGSQGGFGQSKEFLDLVKSIGETRSKSEEDRIILREIETIKRRILEPDIPRRKMKEYIIRLVYVEMLGHDASFGYIHAVKMAHDENLLHKRTGYLAVTLFLNEDHDLIILIVNTIQKDLKSDNYLVVCSALNAVCRLINEETIPAVLPQVVELLGHQKEAVRKKAIMTLHRFYQKSPSTVSHLISNFRKKLSDNDPGVMGASLYPLFDLITIDIKSYKDLVASFISILKQVAECRLPKSYDYHQMPAPFIQIKLLKILGLLGNGDKHASGQMYNVVGDLIRKCDASSNIGNAVLYECIYCVASIYPSTKLLEATAEVIAKFLKNDNHNLKYMGIDVLGRLIKLSPDVAEQHQLAVIDCLEDLDDTLKRKTFELLHKMTKSSNVEVIIDRMIDYMTSINDFHYKIEIASRCVELSEQFAPSYHWFILTMNRIFEHAGDIVDIKVAHNLMRLIAKGFGGDHESADSQLRSYAVESYLHVVTEPKLPSAFLQAWAMIEVICWVLGQFGTADGNYSASYISGKLRDVAEAYSSDETVKAYAITALTKIYAFEITSGRKLDILPERQSLFEELAASRSADLQQRAYEFRTVVHLEAHAVKSIMPFDVSCEDIEVDITLPFLNSYVQQSLQNGAQPYIPEEQRSGTIDISNISNQVSRESSMHALKFEAYELAKLPAPSRPPLPVSNISTELVPVPEQSYSIREANTYPSIPSVSTSGPPELKLRLEGIQKKWGRPSYSSSPPSSSGVSPSPASEISQVESAASLSSRPQDNYKDLKKAEVEIAPEKQKLAASLFGDSSKSNKTTGTRHNTSRSDTLSIDKSTGSRSSVAPAVETKIPPQPLPDLFDISDQTVAAVATTSVDSFMQLGGLLDHNGRCSSQSDAVIDSSVGSHDNVPLYSDLHVSGQSDPPSAKSKDNDIKRTFSRGSIEAMKGPNLKDALVKDALVRQMGVNPTTQNPNLFKDLLG</sequence>
<evidence type="ECO:0000313" key="8">
    <source>
        <dbReference type="EMBL" id="KAK4745745.1"/>
    </source>
</evidence>
<protein>
    <recommendedName>
        <fullName evidence="5">AP-4 complex subunit epsilon</fullName>
    </recommendedName>
</protein>
<feature type="compositionally biased region" description="Low complexity" evidence="6">
    <location>
        <begin position="730"/>
        <end position="751"/>
    </location>
</feature>